<dbReference type="InterPro" id="IPR020846">
    <property type="entry name" value="MFS_dom"/>
</dbReference>
<sequence length="411" mass="43515">MKLKVSPFAWVSFAMIVGVMGTALISPLYALYKETWQLQTSDISLIYVMYMGGALCGLLFLGRLPDRVGFRPMMQLGLTLVLLGTAISMLAWDIASLNIGRFLVGVASSMVTTSATMGLSKLSSHGSVQRVAMMTGFLMAFGFGLGPLVGGIIGQWVPSPLTFAYVPTLILGTLGLTVLCCLRLPETSKPKATPRLTLRDILPKLVWPDASASGAFVLTCCLPFLAFGVFGLYASMAPLFLGKLVPWDGPVVSGTAIALILFASAAVQVIAGRMPIHWCGASGTIALVLSNAILILNLRASSATLFALGVLLTAVGHGMTMLAGMSMITRLAGPGNRSGLLATYLVAGYVGSMIPMMGIGWIADHWGIEIAIYSFCTMVIAIGLPVAVLFQRHPRIRPAITQPSLQEAKNK</sequence>
<organism evidence="9 10">
    <name type="scientific">Advenella mimigardefordensis (strain DSM 17166 / LMG 22922 / DPN7)</name>
    <dbReference type="NCBI Taxonomy" id="1247726"/>
    <lineage>
        <taxon>Bacteria</taxon>
        <taxon>Pseudomonadati</taxon>
        <taxon>Pseudomonadota</taxon>
        <taxon>Betaproteobacteria</taxon>
        <taxon>Burkholderiales</taxon>
        <taxon>Alcaligenaceae</taxon>
    </lineage>
</organism>
<feature type="domain" description="Major facilitator superfamily (MFS) profile" evidence="8">
    <location>
        <begin position="7"/>
        <end position="395"/>
    </location>
</feature>
<dbReference type="PANTHER" id="PTHR23517">
    <property type="entry name" value="RESISTANCE PROTEIN MDTM, PUTATIVE-RELATED-RELATED"/>
    <property type="match status" value="1"/>
</dbReference>
<feature type="transmembrane region" description="Helical" evidence="7">
    <location>
        <begin position="370"/>
        <end position="390"/>
    </location>
</feature>
<dbReference type="InterPro" id="IPR036259">
    <property type="entry name" value="MFS_trans_sf"/>
</dbReference>
<dbReference type="PROSITE" id="PS50850">
    <property type="entry name" value="MFS"/>
    <property type="match status" value="1"/>
</dbReference>
<keyword evidence="10" id="KW-1185">Reference proteome</keyword>
<feature type="transmembrane region" description="Helical" evidence="7">
    <location>
        <begin position="251"/>
        <end position="271"/>
    </location>
</feature>
<comment type="subcellular location">
    <subcellularLocation>
        <location evidence="1">Cell membrane</location>
        <topology evidence="1">Multi-pass membrane protein</topology>
    </subcellularLocation>
</comment>
<evidence type="ECO:0000256" key="1">
    <source>
        <dbReference type="ARBA" id="ARBA00004651"/>
    </source>
</evidence>
<reference evidence="9 10" key="1">
    <citation type="journal article" date="2014" name="Microbiology">
        <title>Unravelling the complete genome sequence of Advenella mimigardefordensis strain DPN7T and novel insights in the catabolism of the xenobiotic polythioester precursor 3,3'-dithiodipropionate.</title>
        <authorList>
            <person name="Wubbeler J.H."/>
            <person name="Hiessl S."/>
            <person name="Schuldes J."/>
            <person name="Thurmer A."/>
            <person name="Daniel R."/>
            <person name="Steinbuchel A."/>
        </authorList>
    </citation>
    <scope>NUCLEOTIDE SEQUENCE [LARGE SCALE GENOMIC DNA]</scope>
    <source>
        <strain evidence="10">DSM 17166 / LMG 22922 / DPN7</strain>
    </source>
</reference>
<feature type="transmembrane region" description="Helical" evidence="7">
    <location>
        <begin position="278"/>
        <end position="298"/>
    </location>
</feature>
<dbReference type="STRING" id="1247726.MIM_c21560"/>
<feature type="transmembrane region" description="Helical" evidence="7">
    <location>
        <begin position="73"/>
        <end position="92"/>
    </location>
</feature>
<feature type="transmembrane region" description="Helical" evidence="7">
    <location>
        <begin position="7"/>
        <end position="32"/>
    </location>
</feature>
<dbReference type="EMBL" id="CP003915">
    <property type="protein sequence ID" value="AHG64235.1"/>
    <property type="molecule type" value="Genomic_DNA"/>
</dbReference>
<dbReference type="KEGG" id="amim:MIM_c21560"/>
<name>W0PGH0_ADVMD</name>
<gene>
    <name evidence="9" type="ORF">MIM_c21560</name>
</gene>
<evidence type="ECO:0000256" key="6">
    <source>
        <dbReference type="ARBA" id="ARBA00023136"/>
    </source>
</evidence>
<evidence type="ECO:0000259" key="8">
    <source>
        <dbReference type="PROSITE" id="PS50850"/>
    </source>
</evidence>
<keyword evidence="6 7" id="KW-0472">Membrane</keyword>
<feature type="transmembrane region" description="Helical" evidence="7">
    <location>
        <begin position="304"/>
        <end position="328"/>
    </location>
</feature>
<dbReference type="SUPFAM" id="SSF103473">
    <property type="entry name" value="MFS general substrate transporter"/>
    <property type="match status" value="1"/>
</dbReference>
<feature type="transmembrane region" description="Helical" evidence="7">
    <location>
        <begin position="131"/>
        <end position="157"/>
    </location>
</feature>
<dbReference type="OrthoDB" id="9810492at2"/>
<proteinExistence type="predicted"/>
<dbReference type="AlphaFoldDB" id="W0PGH0"/>
<dbReference type="GO" id="GO:0005886">
    <property type="term" value="C:plasma membrane"/>
    <property type="evidence" value="ECO:0007669"/>
    <property type="project" value="UniProtKB-SubCell"/>
</dbReference>
<dbReference type="PANTHER" id="PTHR23517:SF13">
    <property type="entry name" value="MAJOR FACILITATOR SUPERFAMILY MFS_1"/>
    <property type="match status" value="1"/>
</dbReference>
<evidence type="ECO:0000256" key="5">
    <source>
        <dbReference type="ARBA" id="ARBA00022989"/>
    </source>
</evidence>
<dbReference type="InterPro" id="IPR011701">
    <property type="entry name" value="MFS"/>
</dbReference>
<evidence type="ECO:0000256" key="2">
    <source>
        <dbReference type="ARBA" id="ARBA00022448"/>
    </source>
</evidence>
<accession>W0PGH0</accession>
<evidence type="ECO:0000256" key="7">
    <source>
        <dbReference type="SAM" id="Phobius"/>
    </source>
</evidence>
<dbReference type="RefSeq" id="WP_025372869.1">
    <property type="nucleotide sequence ID" value="NZ_CP003915.1"/>
</dbReference>
<evidence type="ECO:0000256" key="4">
    <source>
        <dbReference type="ARBA" id="ARBA00022692"/>
    </source>
</evidence>
<keyword evidence="2" id="KW-0813">Transport</keyword>
<dbReference type="PATRIC" id="fig|1247726.3.peg.2369"/>
<dbReference type="eggNOG" id="COG0477">
    <property type="taxonomic scope" value="Bacteria"/>
</dbReference>
<feature type="transmembrane region" description="Helical" evidence="7">
    <location>
        <begin position="340"/>
        <end position="364"/>
    </location>
</feature>
<dbReference type="HOGENOM" id="CLU_038683_1_1_4"/>
<evidence type="ECO:0000313" key="9">
    <source>
        <dbReference type="EMBL" id="AHG64235.1"/>
    </source>
</evidence>
<keyword evidence="5 7" id="KW-1133">Transmembrane helix</keyword>
<keyword evidence="4 7" id="KW-0812">Transmembrane</keyword>
<feature type="transmembrane region" description="Helical" evidence="7">
    <location>
        <begin position="205"/>
        <end position="231"/>
    </location>
</feature>
<evidence type="ECO:0000313" key="10">
    <source>
        <dbReference type="Proteomes" id="UP000019095"/>
    </source>
</evidence>
<keyword evidence="3" id="KW-1003">Cell membrane</keyword>
<dbReference type="Gene3D" id="1.20.1250.20">
    <property type="entry name" value="MFS general substrate transporter like domains"/>
    <property type="match status" value="1"/>
</dbReference>
<evidence type="ECO:0000256" key="3">
    <source>
        <dbReference type="ARBA" id="ARBA00022475"/>
    </source>
</evidence>
<dbReference type="GO" id="GO:0022857">
    <property type="term" value="F:transmembrane transporter activity"/>
    <property type="evidence" value="ECO:0007669"/>
    <property type="project" value="InterPro"/>
</dbReference>
<dbReference type="Pfam" id="PF07690">
    <property type="entry name" value="MFS_1"/>
    <property type="match status" value="1"/>
</dbReference>
<dbReference type="InterPro" id="IPR050171">
    <property type="entry name" value="MFS_Transporters"/>
</dbReference>
<feature type="transmembrane region" description="Helical" evidence="7">
    <location>
        <begin position="163"/>
        <end position="184"/>
    </location>
</feature>
<feature type="transmembrane region" description="Helical" evidence="7">
    <location>
        <begin position="44"/>
        <end position="61"/>
    </location>
</feature>
<dbReference type="Proteomes" id="UP000019095">
    <property type="component" value="Chromosome"/>
</dbReference>
<protein>
    <submittedName>
        <fullName evidence="9">Putative transport protein, MFS-type</fullName>
    </submittedName>
</protein>